<dbReference type="GO" id="GO:0009099">
    <property type="term" value="P:L-valine biosynthetic process"/>
    <property type="evidence" value="ECO:0007669"/>
    <property type="project" value="TreeGrafter"/>
</dbReference>
<dbReference type="Gene3D" id="3.40.50.970">
    <property type="match status" value="2"/>
</dbReference>
<organism evidence="8 9">
    <name type="scientific">Rhodoplanes roseus</name>
    <dbReference type="NCBI Taxonomy" id="29409"/>
    <lineage>
        <taxon>Bacteria</taxon>
        <taxon>Pseudomonadati</taxon>
        <taxon>Pseudomonadota</taxon>
        <taxon>Alphaproteobacteria</taxon>
        <taxon>Hyphomicrobiales</taxon>
        <taxon>Nitrobacteraceae</taxon>
        <taxon>Rhodoplanes</taxon>
    </lineage>
</organism>
<dbReference type="Proteomes" id="UP000249130">
    <property type="component" value="Unassembled WGS sequence"/>
</dbReference>
<dbReference type="GO" id="GO:0030976">
    <property type="term" value="F:thiamine pyrophosphate binding"/>
    <property type="evidence" value="ECO:0007669"/>
    <property type="project" value="InterPro"/>
</dbReference>
<dbReference type="GO" id="GO:0009097">
    <property type="term" value="P:isoleucine biosynthetic process"/>
    <property type="evidence" value="ECO:0007669"/>
    <property type="project" value="TreeGrafter"/>
</dbReference>
<dbReference type="OrthoDB" id="7534569at2"/>
<name>A0A327L536_9BRAD</name>
<dbReference type="Pfam" id="PF02775">
    <property type="entry name" value="TPP_enzyme_C"/>
    <property type="match status" value="1"/>
</dbReference>
<dbReference type="InterPro" id="IPR029035">
    <property type="entry name" value="DHS-like_NAD/FAD-binding_dom"/>
</dbReference>
<reference evidence="8 9" key="1">
    <citation type="submission" date="2017-07" db="EMBL/GenBank/DDBJ databases">
        <title>Draft Genome Sequences of Select Purple Nonsulfur Bacteria.</title>
        <authorList>
            <person name="Lasarre B."/>
            <person name="Mckinlay J.B."/>
        </authorList>
    </citation>
    <scope>NUCLEOTIDE SEQUENCE [LARGE SCALE GENOMIC DNA]</scope>
    <source>
        <strain evidence="8 9">DSM 5909</strain>
    </source>
</reference>
<evidence type="ECO:0000259" key="6">
    <source>
        <dbReference type="Pfam" id="PF02775"/>
    </source>
</evidence>
<feature type="domain" description="Thiamine pyrophosphate enzyme TPP-binding" evidence="6">
    <location>
        <begin position="434"/>
        <end position="589"/>
    </location>
</feature>
<dbReference type="InterPro" id="IPR029061">
    <property type="entry name" value="THDP-binding"/>
</dbReference>
<proteinExistence type="inferred from homology"/>
<dbReference type="GO" id="GO:0050660">
    <property type="term" value="F:flavin adenine dinucleotide binding"/>
    <property type="evidence" value="ECO:0007669"/>
    <property type="project" value="TreeGrafter"/>
</dbReference>
<dbReference type="InterPro" id="IPR011766">
    <property type="entry name" value="TPP_enzyme_TPP-bd"/>
</dbReference>
<dbReference type="Pfam" id="PF00205">
    <property type="entry name" value="TPP_enzyme_M"/>
    <property type="match status" value="1"/>
</dbReference>
<accession>A0A327L536</accession>
<dbReference type="RefSeq" id="WP_111418191.1">
    <property type="nucleotide sequence ID" value="NZ_NPEX01000028.1"/>
</dbReference>
<comment type="similarity">
    <text evidence="1 3">Belongs to the TPP enzyme family.</text>
</comment>
<evidence type="ECO:0000256" key="1">
    <source>
        <dbReference type="ARBA" id="ARBA00007812"/>
    </source>
</evidence>
<feature type="region of interest" description="Disordered" evidence="4">
    <location>
        <begin position="1"/>
        <end position="20"/>
    </location>
</feature>
<protein>
    <submittedName>
        <fullName evidence="8">Acetolactate synthase</fullName>
    </submittedName>
</protein>
<feature type="compositionally biased region" description="Polar residues" evidence="4">
    <location>
        <begin position="1"/>
        <end position="15"/>
    </location>
</feature>
<keyword evidence="9" id="KW-1185">Reference proteome</keyword>
<keyword evidence="2 3" id="KW-0786">Thiamine pyrophosphate</keyword>
<dbReference type="CDD" id="cd07035">
    <property type="entry name" value="TPP_PYR_POX_like"/>
    <property type="match status" value="1"/>
</dbReference>
<evidence type="ECO:0000256" key="4">
    <source>
        <dbReference type="SAM" id="MobiDB-lite"/>
    </source>
</evidence>
<evidence type="ECO:0000313" key="9">
    <source>
        <dbReference type="Proteomes" id="UP000249130"/>
    </source>
</evidence>
<evidence type="ECO:0000313" key="8">
    <source>
        <dbReference type="EMBL" id="RAI44963.1"/>
    </source>
</evidence>
<dbReference type="SUPFAM" id="SSF52467">
    <property type="entry name" value="DHS-like NAD/FAD-binding domain"/>
    <property type="match status" value="1"/>
</dbReference>
<feature type="domain" description="Thiamine pyrophosphate enzyme N-terminal TPP-binding" evidence="7">
    <location>
        <begin position="37"/>
        <end position="145"/>
    </location>
</feature>
<dbReference type="AlphaFoldDB" id="A0A327L536"/>
<dbReference type="InterPro" id="IPR045229">
    <property type="entry name" value="TPP_enz"/>
</dbReference>
<evidence type="ECO:0000259" key="5">
    <source>
        <dbReference type="Pfam" id="PF00205"/>
    </source>
</evidence>
<gene>
    <name evidence="8" type="ORF">CH341_06320</name>
</gene>
<evidence type="ECO:0000256" key="3">
    <source>
        <dbReference type="RuleBase" id="RU362132"/>
    </source>
</evidence>
<dbReference type="InterPro" id="IPR012001">
    <property type="entry name" value="Thiamin_PyroP_enz_TPP-bd_dom"/>
</dbReference>
<dbReference type="Pfam" id="PF02776">
    <property type="entry name" value="TPP_enzyme_N"/>
    <property type="match status" value="1"/>
</dbReference>
<dbReference type="Gene3D" id="3.40.50.1220">
    <property type="entry name" value="TPP-binding domain"/>
    <property type="match status" value="1"/>
</dbReference>
<dbReference type="PANTHER" id="PTHR18968">
    <property type="entry name" value="THIAMINE PYROPHOSPHATE ENZYMES"/>
    <property type="match status" value="1"/>
</dbReference>
<dbReference type="InterPro" id="IPR012000">
    <property type="entry name" value="Thiamin_PyroP_enz_cen_dom"/>
</dbReference>
<dbReference type="GO" id="GO:0000287">
    <property type="term" value="F:magnesium ion binding"/>
    <property type="evidence" value="ECO:0007669"/>
    <property type="project" value="InterPro"/>
</dbReference>
<sequence length="606" mass="63615">MNSDAISGRPTTSADTAGPSAVERPAGIAAANAPAFGSDVVADVLRSLDIPWIALNPGASYRGLHDSLVNHLGNATPQMLLCLHEESAVAIAHGWAKVTGRAMAVAVHSNVGLMHATMGIFNAWCDRMPMLILGATGPVDAAKRRPWIEWIHTARDQGALVRHYTKWDDQPASPAAAREALLRAWWLANAAPQGPTYVVLDVELQESPLPAPLPPIDAARFMPPVVAGPPAELIARAADILMKAERPLILAGRVSRDLDAWNRRIGLAEAVQARVATNLKTATAFPTDHPLHPWPISTFPGDGLITAMREADAILSLDWIDLAGTFKPLGGPPTGTVIQASLDHQLHNGWSMDYQGLPPVDLMIAADPDATVAALLEAIGDRRKAAAVVAPAKIAPAAAAPAAEGPISVEQLARTLRTAVGDGPVSLAHTTISWQGQWWPFRHPLDFLGSDGGGGIGAGPGLGVGAALALKDMDRLVVAVCGDGDFLMGVTAIWTAVHYGLPLLIVVANNNSFYNDEVHQERVAQMRGRPVENKWIGQRIDDPDIDLAAMARAQGATGFGPVKRGDALAPILAEAVAAARAGHVVVVDVRVAPGYGAVGAALTRTP</sequence>
<evidence type="ECO:0000259" key="7">
    <source>
        <dbReference type="Pfam" id="PF02776"/>
    </source>
</evidence>
<dbReference type="GO" id="GO:0005948">
    <property type="term" value="C:acetolactate synthase complex"/>
    <property type="evidence" value="ECO:0007669"/>
    <property type="project" value="TreeGrafter"/>
</dbReference>
<evidence type="ECO:0000256" key="2">
    <source>
        <dbReference type="ARBA" id="ARBA00023052"/>
    </source>
</evidence>
<dbReference type="GO" id="GO:0003984">
    <property type="term" value="F:acetolactate synthase activity"/>
    <property type="evidence" value="ECO:0007669"/>
    <property type="project" value="TreeGrafter"/>
</dbReference>
<dbReference type="SUPFAM" id="SSF52518">
    <property type="entry name" value="Thiamin diphosphate-binding fold (THDP-binding)"/>
    <property type="match status" value="2"/>
</dbReference>
<comment type="caution">
    <text evidence="8">The sequence shown here is derived from an EMBL/GenBank/DDBJ whole genome shotgun (WGS) entry which is preliminary data.</text>
</comment>
<dbReference type="EMBL" id="NPEX01000028">
    <property type="protein sequence ID" value="RAI44963.1"/>
    <property type="molecule type" value="Genomic_DNA"/>
</dbReference>
<feature type="domain" description="Thiamine pyrophosphate enzyme central" evidence="5">
    <location>
        <begin position="234"/>
        <end position="345"/>
    </location>
</feature>
<dbReference type="PANTHER" id="PTHR18968:SF13">
    <property type="entry name" value="ACETOLACTATE SYNTHASE CATALYTIC SUBUNIT, MITOCHONDRIAL"/>
    <property type="match status" value="1"/>
</dbReference>